<feature type="domain" description="UvrD-like helicase C-terminal" evidence="1">
    <location>
        <begin position="81"/>
        <end position="126"/>
    </location>
</feature>
<organism evidence="2 3">
    <name type="scientific">Paraburkholderia hospita</name>
    <dbReference type="NCBI Taxonomy" id="169430"/>
    <lineage>
        <taxon>Bacteria</taxon>
        <taxon>Pseudomonadati</taxon>
        <taxon>Pseudomonadota</taxon>
        <taxon>Betaproteobacteria</taxon>
        <taxon>Burkholderiales</taxon>
        <taxon>Burkholderiaceae</taxon>
        <taxon>Paraburkholderia</taxon>
    </lineage>
</organism>
<sequence length="140" mass="15701">MVCLAGADTRRVAASGSARCYRQILHEKDDYPDIALLTFNGRDRSTLSTLAHIGHHALRGFMGDYDEHGAPRYRDGEITMETVYRFKGQSAPCVILTGVDFEQFDDTVFRRLFVGATRATMKLIVVMSDRAAAQLIERMP</sequence>
<name>A0AAN1JMH1_9BURK</name>
<dbReference type="SUPFAM" id="SSF52540">
    <property type="entry name" value="P-loop containing nucleoside triphosphate hydrolases"/>
    <property type="match status" value="1"/>
</dbReference>
<evidence type="ECO:0000313" key="3">
    <source>
        <dbReference type="Proteomes" id="UP000236649"/>
    </source>
</evidence>
<accession>A0AAN1JMH1</accession>
<dbReference type="RefSeq" id="WP_103154016.1">
    <property type="nucleotide sequence ID" value="NZ_CP026108.1"/>
</dbReference>
<dbReference type="InterPro" id="IPR027417">
    <property type="entry name" value="P-loop_NTPase"/>
</dbReference>
<dbReference type="Proteomes" id="UP000236649">
    <property type="component" value="Chromosome 4"/>
</dbReference>
<dbReference type="AlphaFoldDB" id="A0AAN1JMH1"/>
<dbReference type="Gene3D" id="3.40.50.300">
    <property type="entry name" value="P-loop containing nucleotide triphosphate hydrolases"/>
    <property type="match status" value="1"/>
</dbReference>
<evidence type="ECO:0000259" key="1">
    <source>
        <dbReference type="Pfam" id="PF13538"/>
    </source>
</evidence>
<proteinExistence type="predicted"/>
<dbReference type="KEGG" id="phs:C2L64_46100"/>
<dbReference type="EMBL" id="CP026108">
    <property type="protein sequence ID" value="AUT75709.1"/>
    <property type="molecule type" value="Genomic_DNA"/>
</dbReference>
<dbReference type="Pfam" id="PF13538">
    <property type="entry name" value="UvrD_C_2"/>
    <property type="match status" value="1"/>
</dbReference>
<reference evidence="2 3" key="1">
    <citation type="submission" date="2018-01" db="EMBL/GenBank/DDBJ databases">
        <title>Species boundaries and ecological features among Paraburkholderia terrae DSMZ17804T, P. hospita DSMZ17164T and P. caribensis DSMZ13236T.</title>
        <authorList>
            <person name="Pratama A.A."/>
        </authorList>
    </citation>
    <scope>NUCLEOTIDE SEQUENCE [LARGE SCALE GENOMIC DNA]</scope>
    <source>
        <strain evidence="2 3">DSM 17164</strain>
    </source>
</reference>
<dbReference type="InterPro" id="IPR027785">
    <property type="entry name" value="UvrD-like_helicase_C"/>
</dbReference>
<evidence type="ECO:0000313" key="2">
    <source>
        <dbReference type="EMBL" id="AUT75709.1"/>
    </source>
</evidence>
<protein>
    <recommendedName>
        <fullName evidence="1">UvrD-like helicase C-terminal domain-containing protein</fullName>
    </recommendedName>
</protein>
<dbReference type="GeneID" id="55535658"/>
<gene>
    <name evidence="2" type="ORF">C2L64_46100</name>
</gene>